<accession>A0AAP2DEW5</accession>
<dbReference type="Proteomes" id="UP001319180">
    <property type="component" value="Unassembled WGS sequence"/>
</dbReference>
<name>A0AAP2DEW5_9BACT</name>
<dbReference type="AlphaFoldDB" id="A0AAP2DEW5"/>
<keyword evidence="3" id="KW-1185">Reference proteome</keyword>
<keyword evidence="1" id="KW-0812">Transmembrane</keyword>
<dbReference type="RefSeq" id="WP_254094480.1">
    <property type="nucleotide sequence ID" value="NZ_JAHESC010000083.1"/>
</dbReference>
<evidence type="ECO:0000313" key="2">
    <source>
        <dbReference type="EMBL" id="MBT1690738.1"/>
    </source>
</evidence>
<proteinExistence type="predicted"/>
<keyword evidence="1" id="KW-0472">Membrane</keyword>
<reference evidence="2 3" key="1">
    <citation type="submission" date="2021-05" db="EMBL/GenBank/DDBJ databases">
        <title>A Polyphasic approach of four new species of the genus Ohtaekwangia: Ohtaekwangia histidinii sp. nov., Ohtaekwangia cretensis sp. nov., Ohtaekwangia indiensis sp. nov., Ohtaekwangia reichenbachii sp. nov. from diverse environment.</title>
        <authorList>
            <person name="Octaviana S."/>
        </authorList>
    </citation>
    <scope>NUCLEOTIDE SEQUENCE [LARGE SCALE GENOMIC DNA]</scope>
    <source>
        <strain evidence="2 3">PWU37</strain>
    </source>
</reference>
<sequence length="202" mass="22884">MTTIMLVVFRVAYFYHCNYFLMIMKNAVVYYSFTHNNEKLARYLSEKLQCERLRIDTVKARNGFSVFLDILLGRRPAIRPLPKSLAAYDHVIFVSPIWAGRIAGPLRSLLHKDRALISRYSFASLCGGAPDQKEKVERELLALVGTKPEAHMELSVSVAIALHQQDKTRHTASGYRIAAGELHLYDAQLEQFIQACGLVNAL</sequence>
<organism evidence="2 3">
    <name type="scientific">Dawidia soli</name>
    <dbReference type="NCBI Taxonomy" id="2782352"/>
    <lineage>
        <taxon>Bacteria</taxon>
        <taxon>Pseudomonadati</taxon>
        <taxon>Bacteroidota</taxon>
        <taxon>Cytophagia</taxon>
        <taxon>Cytophagales</taxon>
        <taxon>Chryseotaleaceae</taxon>
        <taxon>Dawidia</taxon>
    </lineage>
</organism>
<dbReference type="SUPFAM" id="SSF52218">
    <property type="entry name" value="Flavoproteins"/>
    <property type="match status" value="1"/>
</dbReference>
<feature type="transmembrane region" description="Helical" evidence="1">
    <location>
        <begin position="12"/>
        <end position="33"/>
    </location>
</feature>
<evidence type="ECO:0008006" key="4">
    <source>
        <dbReference type="Google" id="ProtNLM"/>
    </source>
</evidence>
<comment type="caution">
    <text evidence="2">The sequence shown here is derived from an EMBL/GenBank/DDBJ whole genome shotgun (WGS) entry which is preliminary data.</text>
</comment>
<evidence type="ECO:0000313" key="3">
    <source>
        <dbReference type="Proteomes" id="UP001319180"/>
    </source>
</evidence>
<gene>
    <name evidence="2" type="ORF">KK078_29505</name>
</gene>
<keyword evidence="1" id="KW-1133">Transmembrane helix</keyword>
<dbReference type="InterPro" id="IPR029039">
    <property type="entry name" value="Flavoprotein-like_sf"/>
</dbReference>
<evidence type="ECO:0000256" key="1">
    <source>
        <dbReference type="SAM" id="Phobius"/>
    </source>
</evidence>
<dbReference type="Gene3D" id="3.40.50.360">
    <property type="match status" value="1"/>
</dbReference>
<protein>
    <recommendedName>
        <fullName evidence="4">Flavodoxin</fullName>
    </recommendedName>
</protein>
<dbReference type="EMBL" id="JAHESC010000083">
    <property type="protein sequence ID" value="MBT1690738.1"/>
    <property type="molecule type" value="Genomic_DNA"/>
</dbReference>